<keyword evidence="1 4" id="KW-0732">Signal</keyword>
<dbReference type="SUPFAM" id="SSF49899">
    <property type="entry name" value="Concanavalin A-like lectins/glucanases"/>
    <property type="match status" value="4"/>
</dbReference>
<dbReference type="InterPro" id="IPR013320">
    <property type="entry name" value="ConA-like_dom_sf"/>
</dbReference>
<proteinExistence type="predicted"/>
<dbReference type="InterPro" id="IPR042837">
    <property type="entry name" value="PTX3"/>
</dbReference>
<dbReference type="Pfam" id="PF13385">
    <property type="entry name" value="Laminin_G_3"/>
    <property type="match status" value="4"/>
</dbReference>
<keyword evidence="7" id="KW-1185">Reference proteome</keyword>
<dbReference type="EMBL" id="JAAATY010000044">
    <property type="protein sequence ID" value="NRN70819.1"/>
    <property type="molecule type" value="Genomic_DNA"/>
</dbReference>
<reference evidence="6 7" key="1">
    <citation type="submission" date="2020-01" db="EMBL/GenBank/DDBJ databases">
        <title>Kibdelosporangium persica a novel Actinomycetes from a hot desert in Iran.</title>
        <authorList>
            <person name="Safaei N."/>
            <person name="Zaburannyi N."/>
            <person name="Mueller R."/>
            <person name="Wink J."/>
        </authorList>
    </citation>
    <scope>NUCLEOTIDE SEQUENCE [LARGE SCALE GENOMIC DNA]</scope>
    <source>
        <strain evidence="6 7">4NS15</strain>
    </source>
</reference>
<feature type="domain" description="LamG-like jellyroll fold" evidence="5">
    <location>
        <begin position="756"/>
        <end position="897"/>
    </location>
</feature>
<evidence type="ECO:0000256" key="2">
    <source>
        <dbReference type="ARBA" id="ARBA00023157"/>
    </source>
</evidence>
<dbReference type="InterPro" id="IPR006558">
    <property type="entry name" value="LamG-like"/>
</dbReference>
<evidence type="ECO:0000256" key="3">
    <source>
        <dbReference type="SAM" id="MobiDB-lite"/>
    </source>
</evidence>
<feature type="compositionally biased region" description="Basic and acidic residues" evidence="3">
    <location>
        <begin position="242"/>
        <end position="255"/>
    </location>
</feature>
<organism evidence="6 7">
    <name type="scientific">Kibdelosporangium persicum</name>
    <dbReference type="NCBI Taxonomy" id="2698649"/>
    <lineage>
        <taxon>Bacteria</taxon>
        <taxon>Bacillati</taxon>
        <taxon>Actinomycetota</taxon>
        <taxon>Actinomycetes</taxon>
        <taxon>Pseudonocardiales</taxon>
        <taxon>Pseudonocardiaceae</taxon>
        <taxon>Kibdelosporangium</taxon>
    </lineage>
</organism>
<name>A0ABX2FHD9_9PSEU</name>
<evidence type="ECO:0000313" key="6">
    <source>
        <dbReference type="EMBL" id="NRN70819.1"/>
    </source>
</evidence>
<feature type="domain" description="LamG-like jellyroll fold" evidence="5">
    <location>
        <begin position="967"/>
        <end position="1106"/>
    </location>
</feature>
<dbReference type="Gene3D" id="2.60.120.200">
    <property type="match status" value="4"/>
</dbReference>
<dbReference type="Proteomes" id="UP000763557">
    <property type="component" value="Unassembled WGS sequence"/>
</dbReference>
<feature type="domain" description="LamG-like jellyroll fold" evidence="5">
    <location>
        <begin position="1401"/>
        <end position="1567"/>
    </location>
</feature>
<evidence type="ECO:0000256" key="4">
    <source>
        <dbReference type="SAM" id="SignalP"/>
    </source>
</evidence>
<evidence type="ECO:0000256" key="1">
    <source>
        <dbReference type="ARBA" id="ARBA00022729"/>
    </source>
</evidence>
<feature type="chain" id="PRO_5046364772" evidence="4">
    <location>
        <begin position="33"/>
        <end position="1582"/>
    </location>
</feature>
<evidence type="ECO:0000313" key="7">
    <source>
        <dbReference type="Proteomes" id="UP000763557"/>
    </source>
</evidence>
<feature type="region of interest" description="Disordered" evidence="3">
    <location>
        <begin position="229"/>
        <end position="255"/>
    </location>
</feature>
<protein>
    <submittedName>
        <fullName evidence="6">LamG domain protein jellyroll fold domain protein</fullName>
    </submittedName>
</protein>
<sequence length="1582" mass="169539">MHRLVIRHARRQALTVSAVLLAGIVSPLPVFAGSPAAAAPEQVSDEASALKIARQSNKPVRVLSQTDETNEVVANPDGRLTWTQHARPVRIRQGDDWSPVDATLVRRPDGTVAPKAASVDLTLSGGGDKSPIVKVGRNGIEVGLGWSRPLPEPRLEGATAIYPEVLPGVDLKVTVNTTGFNQVLVVKTAEAARNPELKRVSFGSYGKGAKVRAVDGRLEAGADGPVFTGDASRMWDSSGPATERDRLTGKADGDRSATMGVEVSDAAVAIMPDQAFLAAPETKFPVYLDPSYGCNDCGKAHHMVVQSAWPTAKNFDRTDGALGDLKAGYICDGPCFISRTYLRMKTAKVIGKTIHSAGLHLDVVHAADCNAPRPTELWSSSWFDANSDYDNQPGWRVFQGSASSCNGMGIDLEAGQAVREAASNAWWEMALVLKGADEGGQQSWRRFTLNPSLVIWYNGRPDAPYDMGVNGWGDPATSALPCKVGAERPFVGTRSPRLRARVSDPESREFGGLLNLTVDVTRGPWDKPDGDLLKVAENNIPAGSYGEVTATLPGEGVYNWRAITGDYELLSDWSPYCEFEIDTVAPYEPEVTSGDYPSGRDSGGVGKLGYFTFKPHWRSHDTAYYLYSFTTQGGDDPQIQARPRQFNGPAMVKWAPTVSGPQFLSVRTVDRAGNRSPIVRYRIDVSDYQVGVSGKVAKWSFDDSLQDVSDAKTLVYTGPGTPDGTFGEGKQGTGAVLDSISREAYHAKDSLVRTDSSFTVSAWAKLDANDANAAVVSQDGARTSGLKMLYDDQADRWALTFDQADSDNTTVAVKALSSQPPNLHTWTHLTGVYDVATRKARIYVNGQVAGEADVPATPWNSAGPFVVGAAKVNGMRAQYLTGSVDTVRAHGRALTGAEVATLYNGTSNAAPAGEYLFEGNLTNTGANSHLTAAAPGYDTGYATKGLKLEATNAQRPATSTAVLNTRADFSVAAWVKLADKNNRYTVVSQDASVNSGFVVQYDPAADRWVFGLAAVNEDPAGTQWVRGTSSPEAGQWTHIAAVHDNVMHKMSLYVNGVREAEADAGGTTANAGPFVIGANRADNTRRDLMNGVIDEINVYDGALKNTEVGQLATVPVERNRYKFDDTSGQAAANSVAGGAPGSLYGTGVKWGQSGGSAAAVFDGNYVSHMGTVAGAGPLGRWTFDNTTNDGSGNGRNLVHRTRTGDAPANYADDRHGRVVTLNGDQHLQHMSSIVDTTKSFSVSAWASLDRATGQAVIVSQDGTASTPFRLMYSTAQRRWAFSVSSADGQNPATADAYSRWEPKTGVLTHLLGVYDSANSKVLLYVNGYIEGEAAAPTMWQSTGAFTVGRARWNGTNTDYFPGRLDEVRVYDRVLGPADAHGLWNLGSNVVTPFDSRMRADKSWTVAAWVRADEYSTHPPQAIAFGAINRSSPLMLGYIPESRRWGVTVDISAGPDHQGKRTVSDNEAHTYGDANGWVHLAATYDAVNRKVELYVNGDKQTSAMVDGGQVVKVDPANPHPQYAGVNTTIVTPGRDLLMGRATWDGQPTGFWKGGLRDVRVFTGVLPEACGWEVPVCLNDLRFQ</sequence>
<gene>
    <name evidence="6" type="ORF">GC106_80920</name>
</gene>
<comment type="caution">
    <text evidence="6">The sequence shown here is derived from an EMBL/GenBank/DDBJ whole genome shotgun (WGS) entry which is preliminary data.</text>
</comment>
<feature type="signal peptide" evidence="4">
    <location>
        <begin position="1"/>
        <end position="32"/>
    </location>
</feature>
<dbReference type="PANTHER" id="PTHR46943:SF1">
    <property type="entry name" value="PENTRAXIN-RELATED PROTEIN PTX3"/>
    <property type="match status" value="1"/>
</dbReference>
<feature type="domain" description="LamG-like jellyroll fold" evidence="5">
    <location>
        <begin position="1238"/>
        <end position="1377"/>
    </location>
</feature>
<evidence type="ECO:0000259" key="5">
    <source>
        <dbReference type="SMART" id="SM00560"/>
    </source>
</evidence>
<accession>A0ABX2FHD9</accession>
<dbReference type="SMART" id="SM00560">
    <property type="entry name" value="LamGL"/>
    <property type="match status" value="4"/>
</dbReference>
<keyword evidence="2" id="KW-1015">Disulfide bond</keyword>
<dbReference type="PANTHER" id="PTHR46943">
    <property type="entry name" value="PENTRAXIN-RELATED PROTEIN PTX3"/>
    <property type="match status" value="1"/>
</dbReference>